<evidence type="ECO:0000313" key="2">
    <source>
        <dbReference type="EMBL" id="KAK4511862.1"/>
    </source>
</evidence>
<dbReference type="EMBL" id="JASEJX010000025">
    <property type="protein sequence ID" value="KAK4511862.1"/>
    <property type="molecule type" value="Genomic_DNA"/>
</dbReference>
<dbReference type="AlphaFoldDB" id="A0AAN7D6Q3"/>
<dbReference type="GeneID" id="89947563"/>
<proteinExistence type="predicted"/>
<comment type="caution">
    <text evidence="2">The sequence shown here is derived from an EMBL/GenBank/DDBJ whole genome shotgun (WGS) entry which is preliminary data.</text>
</comment>
<gene>
    <name evidence="2" type="primary">RNA14</name>
    <name evidence="2" type="ORF">ATC70_003861</name>
</gene>
<dbReference type="Proteomes" id="UP001304243">
    <property type="component" value="Unassembled WGS sequence"/>
</dbReference>
<reference evidence="2 3" key="1">
    <citation type="submission" date="2022-11" db="EMBL/GenBank/DDBJ databases">
        <title>Mucor velutinosus strain NIH1002 WGS.</title>
        <authorList>
            <person name="Subramanian P."/>
            <person name="Mullikin J.C."/>
            <person name="Segre J.A."/>
            <person name="Zelazny A.M."/>
        </authorList>
    </citation>
    <scope>NUCLEOTIDE SEQUENCE [LARGE SCALE GENOMIC DNA]</scope>
    <source>
        <strain evidence="2 3">NIH1002</strain>
    </source>
</reference>
<organism evidence="2 3">
    <name type="scientific">Mucor velutinosus</name>
    <dbReference type="NCBI Taxonomy" id="708070"/>
    <lineage>
        <taxon>Eukaryota</taxon>
        <taxon>Fungi</taxon>
        <taxon>Fungi incertae sedis</taxon>
        <taxon>Mucoromycota</taxon>
        <taxon>Mucoromycotina</taxon>
        <taxon>Mucoromycetes</taxon>
        <taxon>Mucorales</taxon>
        <taxon>Mucorineae</taxon>
        <taxon>Mucoraceae</taxon>
        <taxon>Mucor</taxon>
    </lineage>
</organism>
<keyword evidence="1" id="KW-0472">Membrane</keyword>
<keyword evidence="1" id="KW-0812">Transmembrane</keyword>
<evidence type="ECO:0000256" key="1">
    <source>
        <dbReference type="SAM" id="Phobius"/>
    </source>
</evidence>
<dbReference type="RefSeq" id="XP_064678528.1">
    <property type="nucleotide sequence ID" value="XM_064823216.1"/>
</dbReference>
<accession>A0AAN7D6Q3</accession>
<evidence type="ECO:0000313" key="3">
    <source>
        <dbReference type="Proteomes" id="UP001304243"/>
    </source>
</evidence>
<keyword evidence="1" id="KW-1133">Transmembrane helix</keyword>
<protein>
    <submittedName>
        <fullName evidence="2">mRNA 3'-end-processing protein rna14</fullName>
    </submittedName>
</protein>
<keyword evidence="3" id="KW-1185">Reference proteome</keyword>
<name>A0AAN7D6Q3_9FUNG</name>
<sequence length="175" mass="20025">MEQNQQGQQVVLLGERREQEEPSAACQICRRNGFRGHKGMLIHQSKNVLCREMRRLVEAREALVGAGQAEGRNAVVERTQHEQVVEEQMEQAPAQEQAAQPTTLVGKACASGKEFVGAIFKLIQWIFKIIYSLMILFLGFSNIYFLYLYLTEKAPIINKSTYLLSPNFEEEFRIM</sequence>
<feature type="transmembrane region" description="Helical" evidence="1">
    <location>
        <begin position="129"/>
        <end position="150"/>
    </location>
</feature>